<comment type="caution">
    <text evidence="3">The sequence shown here is derived from an EMBL/GenBank/DDBJ whole genome shotgun (WGS) entry which is preliminary data.</text>
</comment>
<evidence type="ECO:0000313" key="3">
    <source>
        <dbReference type="EMBL" id="OBX60843.1"/>
    </source>
</evidence>
<evidence type="ECO:0000256" key="1">
    <source>
        <dbReference type="SAM" id="SignalP"/>
    </source>
</evidence>
<accession>A0A1B8PXT3</accession>
<dbReference type="PANTHER" id="PTHR21180:SF32">
    <property type="entry name" value="ENDONUCLEASE_EXONUCLEASE_PHOSPHATASE FAMILY DOMAIN-CONTAINING PROTEIN 1"/>
    <property type="match status" value="1"/>
</dbReference>
<feature type="domain" description="Helix-hairpin-helix DNA-binding motif class 1" evidence="2">
    <location>
        <begin position="89"/>
        <end position="108"/>
    </location>
</feature>
<dbReference type="InterPro" id="IPR010994">
    <property type="entry name" value="RuvA_2-like"/>
</dbReference>
<gene>
    <name evidence="3" type="ORF">A9309_09235</name>
</gene>
<proteinExistence type="predicted"/>
<evidence type="ECO:0000313" key="4">
    <source>
        <dbReference type="Proteomes" id="UP000092607"/>
    </source>
</evidence>
<protein>
    <recommendedName>
        <fullName evidence="2">Helix-hairpin-helix DNA-binding motif class 1 domain-containing protein</fullName>
    </recommendedName>
</protein>
<dbReference type="Pfam" id="PF12836">
    <property type="entry name" value="HHH_3"/>
    <property type="match status" value="1"/>
</dbReference>
<dbReference type="GO" id="GO:0006281">
    <property type="term" value="P:DNA repair"/>
    <property type="evidence" value="ECO:0007669"/>
    <property type="project" value="InterPro"/>
</dbReference>
<reference evidence="3 4" key="1">
    <citation type="submission" date="2016-06" db="EMBL/GenBank/DDBJ databases">
        <title>Draft genome of Moraxella lacunata CCUG 57757A.</title>
        <authorList>
            <person name="Salva-Serra F."/>
            <person name="Engstrom-Jakobsson H."/>
            <person name="Thorell K."/>
            <person name="Gonzales-Siles L."/>
            <person name="Karlsson R."/>
            <person name="Boulund F."/>
            <person name="Engstrand L."/>
            <person name="Kristiansson E."/>
            <person name="Moore E."/>
        </authorList>
    </citation>
    <scope>NUCLEOTIDE SEQUENCE [LARGE SCALE GENOMIC DNA]</scope>
    <source>
        <strain evidence="3 4">CCUG 57757A</strain>
    </source>
</reference>
<dbReference type="Gene3D" id="1.10.150.280">
    <property type="entry name" value="AF1531-like domain"/>
    <property type="match status" value="1"/>
</dbReference>
<dbReference type="InterPro" id="IPR051675">
    <property type="entry name" value="Endo/Exo/Phosphatase_dom_1"/>
</dbReference>
<dbReference type="GO" id="GO:0015628">
    <property type="term" value="P:protein secretion by the type II secretion system"/>
    <property type="evidence" value="ECO:0007669"/>
    <property type="project" value="TreeGrafter"/>
</dbReference>
<feature type="signal peptide" evidence="1">
    <location>
        <begin position="1"/>
        <end position="23"/>
    </location>
</feature>
<dbReference type="InterPro" id="IPR003583">
    <property type="entry name" value="Hlx-hairpin-Hlx_DNA-bd_motif"/>
</dbReference>
<dbReference type="NCBIfam" id="TIGR00426">
    <property type="entry name" value="competence protein ComEA helix-hairpin-helix repeat region"/>
    <property type="match status" value="1"/>
</dbReference>
<dbReference type="RefSeq" id="WP_065256485.1">
    <property type="nucleotide sequence ID" value="NZ_LZMS01000082.1"/>
</dbReference>
<dbReference type="InterPro" id="IPR004509">
    <property type="entry name" value="Competence_ComEA_HhH"/>
</dbReference>
<dbReference type="OrthoDB" id="7510573at2"/>
<organism evidence="3 4">
    <name type="scientific">Moraxella lacunata</name>
    <dbReference type="NCBI Taxonomy" id="477"/>
    <lineage>
        <taxon>Bacteria</taxon>
        <taxon>Pseudomonadati</taxon>
        <taxon>Pseudomonadota</taxon>
        <taxon>Gammaproteobacteria</taxon>
        <taxon>Moraxellales</taxon>
        <taxon>Moraxellaceae</taxon>
        <taxon>Moraxella</taxon>
    </lineage>
</organism>
<feature type="chain" id="PRO_5008611977" description="Helix-hairpin-helix DNA-binding motif class 1 domain-containing protein" evidence="1">
    <location>
        <begin position="24"/>
        <end position="112"/>
    </location>
</feature>
<dbReference type="SUPFAM" id="SSF47781">
    <property type="entry name" value="RuvA domain 2-like"/>
    <property type="match status" value="1"/>
</dbReference>
<evidence type="ECO:0000259" key="2">
    <source>
        <dbReference type="SMART" id="SM00278"/>
    </source>
</evidence>
<feature type="domain" description="Helix-hairpin-helix DNA-binding motif class 1" evidence="2">
    <location>
        <begin position="59"/>
        <end position="78"/>
    </location>
</feature>
<keyword evidence="1" id="KW-0732">Signal</keyword>
<dbReference type="EMBL" id="LZMS01000082">
    <property type="protein sequence ID" value="OBX60843.1"/>
    <property type="molecule type" value="Genomic_DNA"/>
</dbReference>
<name>A0A1B8PXT3_MORLA</name>
<dbReference type="Proteomes" id="UP000092607">
    <property type="component" value="Unassembled WGS sequence"/>
</dbReference>
<dbReference type="PANTHER" id="PTHR21180">
    <property type="entry name" value="ENDONUCLEASE/EXONUCLEASE/PHOSPHATASE FAMILY DOMAIN-CONTAINING PROTEIN 1"/>
    <property type="match status" value="1"/>
</dbReference>
<dbReference type="GO" id="GO:0003677">
    <property type="term" value="F:DNA binding"/>
    <property type="evidence" value="ECO:0007669"/>
    <property type="project" value="InterPro"/>
</dbReference>
<sequence>MKHHKLKRWAWALLALSVSPVWANQCYADPKQAYQALIAKQSAQKAMSERVNINTASMGELATLNGVGAKTAQAIVDYRELMGRFDSVDDLTKVKGIGVKTLEKNRHRLTVH</sequence>
<dbReference type="GO" id="GO:0015627">
    <property type="term" value="C:type II protein secretion system complex"/>
    <property type="evidence" value="ECO:0007669"/>
    <property type="project" value="TreeGrafter"/>
</dbReference>
<dbReference type="SMART" id="SM00278">
    <property type="entry name" value="HhH1"/>
    <property type="match status" value="2"/>
</dbReference>
<dbReference type="AlphaFoldDB" id="A0A1B8PXT3"/>